<dbReference type="GO" id="GO:0003676">
    <property type="term" value="F:nucleic acid binding"/>
    <property type="evidence" value="ECO:0007669"/>
    <property type="project" value="InterPro"/>
</dbReference>
<dbReference type="SUPFAM" id="SSF53098">
    <property type="entry name" value="Ribonuclease H-like"/>
    <property type="match status" value="1"/>
</dbReference>
<protein>
    <recommendedName>
        <fullName evidence="1">RNase H type-1 domain-containing protein</fullName>
    </recommendedName>
</protein>
<feature type="domain" description="RNase H type-1" evidence="1">
    <location>
        <begin position="2"/>
        <end position="84"/>
    </location>
</feature>
<keyword evidence="3" id="KW-1185">Reference proteome</keyword>
<dbReference type="AlphaFoldDB" id="A0AAE1MEF8"/>
<dbReference type="PANTHER" id="PTHR47074">
    <property type="entry name" value="BNAC02G40300D PROTEIN"/>
    <property type="match status" value="1"/>
</dbReference>
<gene>
    <name evidence="2" type="ORF">QN277_005630</name>
</gene>
<dbReference type="GO" id="GO:0004523">
    <property type="term" value="F:RNA-DNA hybrid ribonuclease activity"/>
    <property type="evidence" value="ECO:0007669"/>
    <property type="project" value="InterPro"/>
</dbReference>
<comment type="caution">
    <text evidence="2">The sequence shown here is derived from an EMBL/GenBank/DDBJ whole genome shotgun (WGS) entry which is preliminary data.</text>
</comment>
<name>A0AAE1MEF8_9FABA</name>
<sequence>MTEALALKRALLLALDIGLDKVVFESDCLSLLACVEAKSPDLYDWRSRGIILDIIGLLSSRVGFSFIFSPRGANRAADLLAADAYKGVYPIGWVSKPTPAFLSLLALEAQKTSEDVDNPSTFRFGENGG</sequence>
<dbReference type="PANTHER" id="PTHR47074:SF11">
    <property type="entry name" value="REVERSE TRANSCRIPTASE-LIKE PROTEIN"/>
    <property type="match status" value="1"/>
</dbReference>
<dbReference type="Gene3D" id="3.30.420.10">
    <property type="entry name" value="Ribonuclease H-like superfamily/Ribonuclease H"/>
    <property type="match status" value="1"/>
</dbReference>
<dbReference type="InterPro" id="IPR012337">
    <property type="entry name" value="RNaseH-like_sf"/>
</dbReference>
<organism evidence="2 3">
    <name type="scientific">Acacia crassicarpa</name>
    <name type="common">northern wattle</name>
    <dbReference type="NCBI Taxonomy" id="499986"/>
    <lineage>
        <taxon>Eukaryota</taxon>
        <taxon>Viridiplantae</taxon>
        <taxon>Streptophyta</taxon>
        <taxon>Embryophyta</taxon>
        <taxon>Tracheophyta</taxon>
        <taxon>Spermatophyta</taxon>
        <taxon>Magnoliopsida</taxon>
        <taxon>eudicotyledons</taxon>
        <taxon>Gunneridae</taxon>
        <taxon>Pentapetalae</taxon>
        <taxon>rosids</taxon>
        <taxon>fabids</taxon>
        <taxon>Fabales</taxon>
        <taxon>Fabaceae</taxon>
        <taxon>Caesalpinioideae</taxon>
        <taxon>mimosoid clade</taxon>
        <taxon>Acacieae</taxon>
        <taxon>Acacia</taxon>
    </lineage>
</organism>
<dbReference type="InterPro" id="IPR036397">
    <property type="entry name" value="RNaseH_sf"/>
</dbReference>
<accession>A0AAE1MEF8</accession>
<dbReference type="EMBL" id="JAWXYG010000011">
    <property type="protein sequence ID" value="KAK4259283.1"/>
    <property type="molecule type" value="Genomic_DNA"/>
</dbReference>
<dbReference type="InterPro" id="IPR002156">
    <property type="entry name" value="RNaseH_domain"/>
</dbReference>
<dbReference type="InterPro" id="IPR052929">
    <property type="entry name" value="RNase_H-like_EbsB-rel"/>
</dbReference>
<evidence type="ECO:0000313" key="3">
    <source>
        <dbReference type="Proteomes" id="UP001293593"/>
    </source>
</evidence>
<proteinExistence type="predicted"/>
<dbReference type="Proteomes" id="UP001293593">
    <property type="component" value="Unassembled WGS sequence"/>
</dbReference>
<evidence type="ECO:0000313" key="2">
    <source>
        <dbReference type="EMBL" id="KAK4259283.1"/>
    </source>
</evidence>
<evidence type="ECO:0000259" key="1">
    <source>
        <dbReference type="Pfam" id="PF13456"/>
    </source>
</evidence>
<reference evidence="2" key="1">
    <citation type="submission" date="2023-10" db="EMBL/GenBank/DDBJ databases">
        <title>Chromosome-level genome of the transformable northern wattle, Acacia crassicarpa.</title>
        <authorList>
            <person name="Massaro I."/>
            <person name="Sinha N.R."/>
            <person name="Poethig S."/>
            <person name="Leichty A.R."/>
        </authorList>
    </citation>
    <scope>NUCLEOTIDE SEQUENCE</scope>
    <source>
        <strain evidence="2">Acra3RX</strain>
        <tissue evidence="2">Leaf</tissue>
    </source>
</reference>
<dbReference type="Pfam" id="PF13456">
    <property type="entry name" value="RVT_3"/>
    <property type="match status" value="1"/>
</dbReference>